<dbReference type="OrthoDB" id="541052at2759"/>
<reference evidence="2 3" key="1">
    <citation type="submission" date="2016-06" db="EMBL/GenBank/DDBJ databases">
        <title>Comparative genomics of the ectomycorrhizal sister species Rhizopogon vinicolor and Rhizopogon vesiculosus (Basidiomycota: Boletales) reveals a divergence of the mating type B locus.</title>
        <authorList>
            <consortium name="DOE Joint Genome Institute"/>
            <person name="Mujic A.B."/>
            <person name="Kuo A."/>
            <person name="Tritt A."/>
            <person name="Lipzen A."/>
            <person name="Chen C."/>
            <person name="Johnson J."/>
            <person name="Sharma A."/>
            <person name="Barry K."/>
            <person name="Grigoriev I.V."/>
            <person name="Spatafora J.W."/>
        </authorList>
    </citation>
    <scope>NUCLEOTIDE SEQUENCE [LARGE SCALE GENOMIC DNA]</scope>
    <source>
        <strain evidence="2 3">AM-OR11-026</strain>
    </source>
</reference>
<dbReference type="AlphaFoldDB" id="A0A1B7MFN5"/>
<evidence type="ECO:0000313" key="3">
    <source>
        <dbReference type="Proteomes" id="UP000092154"/>
    </source>
</evidence>
<dbReference type="Proteomes" id="UP000092154">
    <property type="component" value="Unassembled WGS sequence"/>
</dbReference>
<gene>
    <name evidence="2" type="ORF">K503DRAFT_860765</name>
</gene>
<evidence type="ECO:0000256" key="1">
    <source>
        <dbReference type="SAM" id="MobiDB-lite"/>
    </source>
</evidence>
<keyword evidence="3" id="KW-1185">Reference proteome</keyword>
<organism evidence="2 3">
    <name type="scientific">Rhizopogon vinicolor AM-OR11-026</name>
    <dbReference type="NCBI Taxonomy" id="1314800"/>
    <lineage>
        <taxon>Eukaryota</taxon>
        <taxon>Fungi</taxon>
        <taxon>Dikarya</taxon>
        <taxon>Basidiomycota</taxon>
        <taxon>Agaricomycotina</taxon>
        <taxon>Agaricomycetes</taxon>
        <taxon>Agaricomycetidae</taxon>
        <taxon>Boletales</taxon>
        <taxon>Suillineae</taxon>
        <taxon>Rhizopogonaceae</taxon>
        <taxon>Rhizopogon</taxon>
    </lineage>
</organism>
<accession>A0A1B7MFN5</accession>
<dbReference type="InParanoid" id="A0A1B7MFN5"/>
<protein>
    <submittedName>
        <fullName evidence="2">Uncharacterized protein</fullName>
    </submittedName>
</protein>
<proteinExistence type="predicted"/>
<sequence>MTSVKRGSSASTSYLTSCAMAIDACGGTRPAKFRCERVKSGPELAFIVEGVAADLVERCRPGIIHEIIELSAAGDVHESSHLERDSGVRLQYTIIYPDSTPSIPYHRILPGISSAQTVYCKSTQTPDIPSLVSVVHFLTPYVNITGGGHTPQSPTSINMTKSTTTSQSGLRDCRLSDTIGRVRFIQRRWKTACLSFGPHGNLDVFLTEDMRSGAVEAGKSGDYIDIDKYRTLYNTGLAICLSHRLANRAPLKAETKADKHRQIQLMRRGRKEDERLLWRAMNTGMHHAEHRMWRDALSDRLMDMAQRPKGSVEVLLSDAGCEDGEDGKRVTVGKVKKMRLGHEMLDIAFARKLEKLFNRRRMMSVREAGKYKWTSTIYPEWFTHRLALWVNHVPGQNAYSDIYDALVFFCGDLVVRGAHEKLVAKIAREEIGGV</sequence>
<name>A0A1B7MFN5_9AGAM</name>
<feature type="compositionally biased region" description="Polar residues" evidence="1">
    <location>
        <begin position="150"/>
        <end position="169"/>
    </location>
</feature>
<dbReference type="EMBL" id="KV449421">
    <property type="protein sequence ID" value="OAX31398.1"/>
    <property type="molecule type" value="Genomic_DNA"/>
</dbReference>
<dbReference type="STRING" id="1314800.A0A1B7MFN5"/>
<feature type="region of interest" description="Disordered" evidence="1">
    <location>
        <begin position="149"/>
        <end position="169"/>
    </location>
</feature>
<evidence type="ECO:0000313" key="2">
    <source>
        <dbReference type="EMBL" id="OAX31398.1"/>
    </source>
</evidence>